<feature type="compositionally biased region" description="Basic and acidic residues" evidence="4">
    <location>
        <begin position="28"/>
        <end position="45"/>
    </location>
</feature>
<protein>
    <recommendedName>
        <fullName evidence="2">G patch domain-containing protein 11</fullName>
    </recommendedName>
    <alternativeName>
        <fullName evidence="3">Coiled-coil domain-containing protein 75</fullName>
    </alternativeName>
</protein>
<dbReference type="Proteomes" id="UP000593567">
    <property type="component" value="Unassembled WGS sequence"/>
</dbReference>
<dbReference type="PANTHER" id="PTHR21032:SF0">
    <property type="entry name" value="G PATCH DOMAIN-CONTAINING PROTEIN 11"/>
    <property type="match status" value="1"/>
</dbReference>
<dbReference type="Pfam" id="PF13821">
    <property type="entry name" value="DUF4187"/>
    <property type="match status" value="1"/>
</dbReference>
<name>A0A7J7KPU1_BUGNE</name>
<dbReference type="SMART" id="SM01173">
    <property type="entry name" value="DUF4187"/>
    <property type="match status" value="1"/>
</dbReference>
<evidence type="ECO:0000313" key="6">
    <source>
        <dbReference type="EMBL" id="KAF6040210.1"/>
    </source>
</evidence>
<dbReference type="AlphaFoldDB" id="A0A7J7KPU1"/>
<keyword evidence="7" id="KW-1185">Reference proteome</keyword>
<accession>A0A7J7KPU1</accession>
<evidence type="ECO:0000256" key="1">
    <source>
        <dbReference type="ARBA" id="ARBA00007140"/>
    </source>
</evidence>
<evidence type="ECO:0000256" key="3">
    <source>
        <dbReference type="ARBA" id="ARBA00030688"/>
    </source>
</evidence>
<dbReference type="PROSITE" id="PS50174">
    <property type="entry name" value="G_PATCH"/>
    <property type="match status" value="1"/>
</dbReference>
<dbReference type="EMBL" id="VXIV02000165">
    <property type="protein sequence ID" value="KAF6040210.1"/>
    <property type="molecule type" value="Genomic_DNA"/>
</dbReference>
<dbReference type="Pfam" id="PF01585">
    <property type="entry name" value="G-patch"/>
    <property type="match status" value="1"/>
</dbReference>
<dbReference type="OrthoDB" id="786951at2759"/>
<dbReference type="PANTHER" id="PTHR21032">
    <property type="entry name" value="G PATCH DOMAIN-CONTAINING PROTEIN 11"/>
    <property type="match status" value="1"/>
</dbReference>
<feature type="region of interest" description="Disordered" evidence="4">
    <location>
        <begin position="28"/>
        <end position="53"/>
    </location>
</feature>
<comment type="caution">
    <text evidence="6">The sequence shown here is derived from an EMBL/GenBank/DDBJ whole genome shotgun (WGS) entry which is preliminary data.</text>
</comment>
<feature type="region of interest" description="Disordered" evidence="4">
    <location>
        <begin position="129"/>
        <end position="156"/>
    </location>
</feature>
<proteinExistence type="inferred from homology"/>
<dbReference type="InterPro" id="IPR039249">
    <property type="entry name" value="GPATCH11"/>
</dbReference>
<evidence type="ECO:0000313" key="7">
    <source>
        <dbReference type="Proteomes" id="UP000593567"/>
    </source>
</evidence>
<feature type="compositionally biased region" description="Basic and acidic residues" evidence="4">
    <location>
        <begin position="137"/>
        <end position="155"/>
    </location>
</feature>
<evidence type="ECO:0000256" key="2">
    <source>
        <dbReference type="ARBA" id="ARBA00021978"/>
    </source>
</evidence>
<sequence>MSDEEEDYMSDAILKGCEDVKPGLYKSSKEAQRRIQQAKQEENRKKLQKPLKVIEAEKRDEGLNKSLDSTNKGFALLQKMGYKPGDGIGKSGEGRREPVGIELKVNRGGLGQEAERRKRAKELEVFRHQQSLKRKKLEQEAQHNFRENKMSEQKQRSILKYLKQSQQVCEQLDENKDIREPLKLYYWPLELRPVPAAEETEEDADVAEGEDEPEINEQLGEVTEYLRTTHLYCIWCGYSFDDAERLANDCPGNTAEDHDDL</sequence>
<feature type="region of interest" description="Disordered" evidence="4">
    <location>
        <begin position="81"/>
        <end position="117"/>
    </location>
</feature>
<dbReference type="InterPro" id="IPR000467">
    <property type="entry name" value="G_patch_dom"/>
</dbReference>
<dbReference type="GO" id="GO:0000776">
    <property type="term" value="C:kinetochore"/>
    <property type="evidence" value="ECO:0007669"/>
    <property type="project" value="TreeGrafter"/>
</dbReference>
<dbReference type="GO" id="GO:0003676">
    <property type="term" value="F:nucleic acid binding"/>
    <property type="evidence" value="ECO:0007669"/>
    <property type="project" value="InterPro"/>
</dbReference>
<evidence type="ECO:0000256" key="4">
    <source>
        <dbReference type="SAM" id="MobiDB-lite"/>
    </source>
</evidence>
<reference evidence="6" key="1">
    <citation type="submission" date="2020-06" db="EMBL/GenBank/DDBJ databases">
        <title>Draft genome of Bugula neritina, a colonial animal packing powerful symbionts and potential medicines.</title>
        <authorList>
            <person name="Rayko M."/>
        </authorList>
    </citation>
    <scope>NUCLEOTIDE SEQUENCE [LARGE SCALE GENOMIC DNA]</scope>
    <source>
        <strain evidence="6">Kwan_BN1</strain>
    </source>
</reference>
<gene>
    <name evidence="6" type="ORF">EB796_001491</name>
</gene>
<feature type="domain" description="G-patch" evidence="5">
    <location>
        <begin position="69"/>
        <end position="115"/>
    </location>
</feature>
<dbReference type="SMART" id="SM00443">
    <property type="entry name" value="G_patch"/>
    <property type="match status" value="1"/>
</dbReference>
<comment type="similarity">
    <text evidence="1">Belongs to the GPATCH11 family.</text>
</comment>
<dbReference type="InterPro" id="IPR025239">
    <property type="entry name" value="DUF4187"/>
</dbReference>
<evidence type="ECO:0000259" key="5">
    <source>
        <dbReference type="PROSITE" id="PS50174"/>
    </source>
</evidence>
<organism evidence="6 7">
    <name type="scientific">Bugula neritina</name>
    <name type="common">Brown bryozoan</name>
    <name type="synonym">Sertularia neritina</name>
    <dbReference type="NCBI Taxonomy" id="10212"/>
    <lineage>
        <taxon>Eukaryota</taxon>
        <taxon>Metazoa</taxon>
        <taxon>Spiralia</taxon>
        <taxon>Lophotrochozoa</taxon>
        <taxon>Bryozoa</taxon>
        <taxon>Gymnolaemata</taxon>
        <taxon>Cheilostomatida</taxon>
        <taxon>Flustrina</taxon>
        <taxon>Buguloidea</taxon>
        <taxon>Bugulidae</taxon>
        <taxon>Bugula</taxon>
    </lineage>
</organism>